<dbReference type="InterPro" id="IPR008969">
    <property type="entry name" value="CarboxyPept-like_regulatory"/>
</dbReference>
<dbReference type="Pfam" id="PF13715">
    <property type="entry name" value="CarbopepD_reg_2"/>
    <property type="match status" value="1"/>
</dbReference>
<evidence type="ECO:0000256" key="5">
    <source>
        <dbReference type="ARBA" id="ARBA00023136"/>
    </source>
</evidence>
<dbReference type="Pfam" id="PF07715">
    <property type="entry name" value="Plug"/>
    <property type="match status" value="1"/>
</dbReference>
<evidence type="ECO:0000259" key="9">
    <source>
        <dbReference type="Pfam" id="PF07715"/>
    </source>
</evidence>
<evidence type="ECO:0000256" key="7">
    <source>
        <dbReference type="PROSITE-ProRule" id="PRU01360"/>
    </source>
</evidence>
<name>A0A1W2DX25_9SPHI</name>
<evidence type="ECO:0000313" key="11">
    <source>
        <dbReference type="Proteomes" id="UP000192756"/>
    </source>
</evidence>
<dbReference type="InterPro" id="IPR023997">
    <property type="entry name" value="TonB-dep_OMP_SusC/RagA_CS"/>
</dbReference>
<sequence length="1173" mass="131690">MRLTVIIMTTMLIQVSAKGLAQKVTLSEKNAPLLQIFNQLSNQTGYDFFYSNESLSLAKPVSITVRNSPLNEVLEKIFEKQDIVYVIKNKAVIIARKEASLLDLIKSYLQRIDVSGKVRDESGKPLPGATVRVKDGNKLVITAEDGSFSFKGLDEKAILVISYLGYKTTELPVKPVMNIIIEAENARLEEVGVISTGYQKIKKDQLTGAASGIDQKDYQQRVAVTGNFLESLEGKVPGLIYNSASREISIRGVSTFDAVKRPLIVVDGFPTEIDLSTINPNEIVSISVLRDAAAASIYGVQASNGVIVVETRRGKSDKSGKPVFNFRTTLGLEQKPDFGYMNYIGSAELIDLHRAIVKSGYDSRDYYNEYNPIDPARVILFDRDEQLITEQQANEKLAALGAYNNLSDYENLFYRKRQVENINFDVGGGNEKGTYLLGLNYIGERPQEVGSANKRVVLNVANTYQFSKTFAFDFRGIYTNNQIKTGKTAPYADLLPYERLIDENGNALPATFGELKETFYAINETYNNRAKALGLYDQRYYPYGELFANTNKSSLNSFRVQGRLNSKITSWLNLDLGGAYENEQGITDQLKTEQAYSVRYLINSKVRKDPTKGTPLFTDLPQGDILTKQTLRNVAYTLRGQFNVNYYTENRKHNISGILGVEQRKTQSDSYKTTFFGYDGQSLINKPVNFQVLNSTVTPAFPELGNYGSRFSQANYFSEAYSDRRFRSFYGQATYVYDRRYVATGSLRIDQSNLFGVDPKYKNKPLWSAGLNWVLGEEAFMKPLNWVNSLQLRAAVGFNGNVPSSFSGPFLLLSSRLNTMFNSALLMYDVLSPENQSIRWETTYNYNLGLDYGLLDNRISGSVDLYYKKTRDVFGVMSADPTLGFNQYSANTASIENKGLELMINSLNVKGTNFSWRTALTAAFNQNKVLEVQPKDKTLSYDIVTGTDLQKGYAMNAIFSYRYAGLNELGQPGVYDRNGNVKILNTEGVIDDVGFDDLVYSGTTTPKYVIGLNNQFSAGPFDLSFLFMYYGGHIMRVQQADPNDANVGYPLKGASVYWKQEGDEATTNVPGFPVYGTPGDFSYAARDGFTYANQFVRKADYIRLRDVILTYNLKDKVLKRVGLNHVQLRLQVQNPFKYTFSGNDIDPESIDRRKGIRTLPQQSFYSLTFSANF</sequence>
<dbReference type="InterPro" id="IPR023996">
    <property type="entry name" value="TonB-dep_OMP_SusC/RagA"/>
</dbReference>
<keyword evidence="5 7" id="KW-0472">Membrane</keyword>
<evidence type="ECO:0000313" key="10">
    <source>
        <dbReference type="EMBL" id="SMD01857.1"/>
    </source>
</evidence>
<gene>
    <name evidence="10" type="ORF">SAMN04488524_4171</name>
</gene>
<evidence type="ECO:0000256" key="1">
    <source>
        <dbReference type="ARBA" id="ARBA00004571"/>
    </source>
</evidence>
<dbReference type="InterPro" id="IPR012910">
    <property type="entry name" value="Plug_dom"/>
</dbReference>
<organism evidence="10 11">
    <name type="scientific">Pedobacter africanus</name>
    <dbReference type="NCBI Taxonomy" id="151894"/>
    <lineage>
        <taxon>Bacteria</taxon>
        <taxon>Pseudomonadati</taxon>
        <taxon>Bacteroidota</taxon>
        <taxon>Sphingobacteriia</taxon>
        <taxon>Sphingobacteriales</taxon>
        <taxon>Sphingobacteriaceae</taxon>
        <taxon>Pedobacter</taxon>
    </lineage>
</organism>
<keyword evidence="4 7" id="KW-0812">Transmembrane</keyword>
<dbReference type="SUPFAM" id="SSF56935">
    <property type="entry name" value="Porins"/>
    <property type="match status" value="1"/>
</dbReference>
<evidence type="ECO:0000256" key="2">
    <source>
        <dbReference type="ARBA" id="ARBA00022448"/>
    </source>
</evidence>
<accession>A0A1W2DX25</accession>
<comment type="similarity">
    <text evidence="7">Belongs to the TonB-dependent receptor family.</text>
</comment>
<dbReference type="NCBIfam" id="TIGR04056">
    <property type="entry name" value="OMP_RagA_SusC"/>
    <property type="match status" value="1"/>
</dbReference>
<dbReference type="RefSeq" id="WP_159451752.1">
    <property type="nucleotide sequence ID" value="NZ_FWXT01000004.1"/>
</dbReference>
<feature type="domain" description="TonB-dependent receptor plug" evidence="9">
    <location>
        <begin position="203"/>
        <end position="306"/>
    </location>
</feature>
<dbReference type="Gene3D" id="2.170.130.10">
    <property type="entry name" value="TonB-dependent receptor, plug domain"/>
    <property type="match status" value="1"/>
</dbReference>
<dbReference type="InterPro" id="IPR037066">
    <property type="entry name" value="Plug_dom_sf"/>
</dbReference>
<dbReference type="AlphaFoldDB" id="A0A1W2DX25"/>
<dbReference type="Gene3D" id="2.60.40.1120">
    <property type="entry name" value="Carboxypeptidase-like, regulatory domain"/>
    <property type="match status" value="1"/>
</dbReference>
<reference evidence="11" key="1">
    <citation type="submission" date="2017-04" db="EMBL/GenBank/DDBJ databases">
        <authorList>
            <person name="Varghese N."/>
            <person name="Submissions S."/>
        </authorList>
    </citation>
    <scope>NUCLEOTIDE SEQUENCE [LARGE SCALE GENOMIC DNA]</scope>
    <source>
        <strain evidence="11">DSM 12126</strain>
    </source>
</reference>
<dbReference type="SUPFAM" id="SSF49464">
    <property type="entry name" value="Carboxypeptidase regulatory domain-like"/>
    <property type="match status" value="1"/>
</dbReference>
<dbReference type="PROSITE" id="PS52016">
    <property type="entry name" value="TONB_DEPENDENT_REC_3"/>
    <property type="match status" value="1"/>
</dbReference>
<keyword evidence="2 7" id="KW-0813">Transport</keyword>
<evidence type="ECO:0000259" key="8">
    <source>
        <dbReference type="Pfam" id="PF07660"/>
    </source>
</evidence>
<evidence type="ECO:0000256" key="3">
    <source>
        <dbReference type="ARBA" id="ARBA00022452"/>
    </source>
</evidence>
<proteinExistence type="inferred from homology"/>
<dbReference type="Proteomes" id="UP000192756">
    <property type="component" value="Unassembled WGS sequence"/>
</dbReference>
<dbReference type="InterPro" id="IPR039426">
    <property type="entry name" value="TonB-dep_rcpt-like"/>
</dbReference>
<keyword evidence="11" id="KW-1185">Reference proteome</keyword>
<protein>
    <submittedName>
        <fullName evidence="10">TonB-linked outer membrane protein, SusC/RagA family</fullName>
    </submittedName>
</protein>
<dbReference type="InterPro" id="IPR011662">
    <property type="entry name" value="Secretin/TonB_short_N"/>
</dbReference>
<dbReference type="OrthoDB" id="9768177at2"/>
<dbReference type="Gene3D" id="3.55.50.30">
    <property type="match status" value="1"/>
</dbReference>
<keyword evidence="6 7" id="KW-0998">Cell outer membrane</keyword>
<dbReference type="Pfam" id="PF07660">
    <property type="entry name" value="STN"/>
    <property type="match status" value="1"/>
</dbReference>
<dbReference type="STRING" id="151894.SAMN04488524_4171"/>
<evidence type="ECO:0000256" key="4">
    <source>
        <dbReference type="ARBA" id="ARBA00022692"/>
    </source>
</evidence>
<dbReference type="NCBIfam" id="TIGR04057">
    <property type="entry name" value="SusC_RagA_signa"/>
    <property type="match status" value="1"/>
</dbReference>
<evidence type="ECO:0000256" key="6">
    <source>
        <dbReference type="ARBA" id="ARBA00023237"/>
    </source>
</evidence>
<dbReference type="InterPro" id="IPR036942">
    <property type="entry name" value="Beta-barrel_TonB_sf"/>
</dbReference>
<dbReference type="Gene3D" id="2.40.170.20">
    <property type="entry name" value="TonB-dependent receptor, beta-barrel domain"/>
    <property type="match status" value="1"/>
</dbReference>
<feature type="domain" description="Secretin/TonB short N-terminal" evidence="8">
    <location>
        <begin position="46"/>
        <end position="97"/>
    </location>
</feature>
<keyword evidence="3 7" id="KW-1134">Transmembrane beta strand</keyword>
<dbReference type="EMBL" id="FWXT01000004">
    <property type="protein sequence ID" value="SMD01857.1"/>
    <property type="molecule type" value="Genomic_DNA"/>
</dbReference>
<dbReference type="GO" id="GO:0009279">
    <property type="term" value="C:cell outer membrane"/>
    <property type="evidence" value="ECO:0007669"/>
    <property type="project" value="UniProtKB-SubCell"/>
</dbReference>
<comment type="subcellular location">
    <subcellularLocation>
        <location evidence="1 7">Cell outer membrane</location>
        <topology evidence="1 7">Multi-pass membrane protein</topology>
    </subcellularLocation>
</comment>